<dbReference type="EMBL" id="BAAAPH010000003">
    <property type="protein sequence ID" value="GAA1556279.1"/>
    <property type="molecule type" value="Genomic_DNA"/>
</dbReference>
<protein>
    <submittedName>
        <fullName evidence="2">Uncharacterized protein</fullName>
    </submittedName>
</protein>
<evidence type="ECO:0000313" key="3">
    <source>
        <dbReference type="Proteomes" id="UP001501705"/>
    </source>
</evidence>
<gene>
    <name evidence="2" type="ORF">GCM10009804_11390</name>
</gene>
<feature type="region of interest" description="Disordered" evidence="1">
    <location>
        <begin position="1"/>
        <end position="30"/>
    </location>
</feature>
<sequence>MVAFLTETTDHATRDESKKKSHMRHRNQPLEACRLDSGDAAARVGCFLAKATRRKLRDVAANEGAGGGRPHHR</sequence>
<organism evidence="2 3">
    <name type="scientific">Kribbella hippodromi</name>
    <dbReference type="NCBI Taxonomy" id="434347"/>
    <lineage>
        <taxon>Bacteria</taxon>
        <taxon>Bacillati</taxon>
        <taxon>Actinomycetota</taxon>
        <taxon>Actinomycetes</taxon>
        <taxon>Propionibacteriales</taxon>
        <taxon>Kribbellaceae</taxon>
        <taxon>Kribbella</taxon>
    </lineage>
</organism>
<evidence type="ECO:0000256" key="1">
    <source>
        <dbReference type="SAM" id="MobiDB-lite"/>
    </source>
</evidence>
<feature type="compositionally biased region" description="Basic and acidic residues" evidence="1">
    <location>
        <begin position="8"/>
        <end position="18"/>
    </location>
</feature>
<reference evidence="2 3" key="1">
    <citation type="journal article" date="2019" name="Int. J. Syst. Evol. Microbiol.">
        <title>The Global Catalogue of Microorganisms (GCM) 10K type strain sequencing project: providing services to taxonomists for standard genome sequencing and annotation.</title>
        <authorList>
            <consortium name="The Broad Institute Genomics Platform"/>
            <consortium name="The Broad Institute Genome Sequencing Center for Infectious Disease"/>
            <person name="Wu L."/>
            <person name="Ma J."/>
        </authorList>
    </citation>
    <scope>NUCLEOTIDE SEQUENCE [LARGE SCALE GENOMIC DNA]</scope>
    <source>
        <strain evidence="2 3">JCM 15572</strain>
    </source>
</reference>
<proteinExistence type="predicted"/>
<comment type="caution">
    <text evidence="2">The sequence shown here is derived from an EMBL/GenBank/DDBJ whole genome shotgun (WGS) entry which is preliminary data.</text>
</comment>
<name>A0ABN2CEG7_9ACTN</name>
<dbReference type="Proteomes" id="UP001501705">
    <property type="component" value="Unassembled WGS sequence"/>
</dbReference>
<evidence type="ECO:0000313" key="2">
    <source>
        <dbReference type="EMBL" id="GAA1556279.1"/>
    </source>
</evidence>
<keyword evidence="3" id="KW-1185">Reference proteome</keyword>
<accession>A0ABN2CEG7</accession>